<evidence type="ECO:0000313" key="3">
    <source>
        <dbReference type="EMBL" id="XDQ78675.1"/>
    </source>
</evidence>
<dbReference type="EMBL" id="CP163445">
    <property type="protein sequence ID" value="XDQ78675.1"/>
    <property type="molecule type" value="Genomic_DNA"/>
</dbReference>
<dbReference type="RefSeq" id="WP_369183001.1">
    <property type="nucleotide sequence ID" value="NZ_CP163445.1"/>
</dbReference>
<protein>
    <submittedName>
        <fullName evidence="3">Uncharacterized protein</fullName>
    </submittedName>
</protein>
<reference evidence="3" key="1">
    <citation type="submission" date="2024-07" db="EMBL/GenBank/DDBJ databases">
        <authorList>
            <person name="Yu S.T."/>
        </authorList>
    </citation>
    <scope>NUCLEOTIDE SEQUENCE</scope>
    <source>
        <strain evidence="3">Y1</strain>
    </source>
</reference>
<feature type="compositionally biased region" description="Acidic residues" evidence="1">
    <location>
        <begin position="167"/>
        <end position="180"/>
    </location>
</feature>
<feature type="signal peptide" evidence="2">
    <location>
        <begin position="1"/>
        <end position="41"/>
    </location>
</feature>
<accession>A0AB39THK5</accession>
<sequence length="240" mass="24905">MFRVRFTARTARTARTSRTARTAAAAALALAALVGVTPASAASDTAAASPARDGGRHPRPASVSGSARIMYAYAPKDEIRFTVDARQVPYTHRFPGTRLEHGLPTDAEGTVRISHHSAEKGRTYTAEARVDCLATGGPVATLTAVVTRSDVLTVGERIGLSIYQGGADEDGDGTGDDGTGDDGNGRTGARLGFSWGIGNMALDAAGKPYQPVVGTCMAPAPFAPVLQGGYEVHHADIEVR</sequence>
<feature type="region of interest" description="Disordered" evidence="1">
    <location>
        <begin position="163"/>
        <end position="187"/>
    </location>
</feature>
<organism evidence="3">
    <name type="scientific">Streptomyces sp. Y1</name>
    <dbReference type="NCBI Taxonomy" id="3238634"/>
    <lineage>
        <taxon>Bacteria</taxon>
        <taxon>Bacillati</taxon>
        <taxon>Actinomycetota</taxon>
        <taxon>Actinomycetes</taxon>
        <taxon>Kitasatosporales</taxon>
        <taxon>Streptomycetaceae</taxon>
        <taxon>Streptomyces</taxon>
    </lineage>
</organism>
<feature type="chain" id="PRO_5044322627" evidence="2">
    <location>
        <begin position="42"/>
        <end position="240"/>
    </location>
</feature>
<keyword evidence="2" id="KW-0732">Signal</keyword>
<evidence type="ECO:0000256" key="1">
    <source>
        <dbReference type="SAM" id="MobiDB-lite"/>
    </source>
</evidence>
<gene>
    <name evidence="3" type="ORF">AB2U05_09445</name>
</gene>
<evidence type="ECO:0000256" key="2">
    <source>
        <dbReference type="SAM" id="SignalP"/>
    </source>
</evidence>
<proteinExistence type="predicted"/>
<name>A0AB39THK5_9ACTN</name>
<dbReference type="AlphaFoldDB" id="A0AB39THK5"/>